<dbReference type="Pfam" id="PF07963">
    <property type="entry name" value="N_methyl"/>
    <property type="match status" value="1"/>
</dbReference>
<reference evidence="4 5" key="1">
    <citation type="submission" date="2023-09" db="EMBL/GenBank/DDBJ databases">
        <authorList>
            <person name="Page C.A."/>
            <person name="Perez-Diaz I.M."/>
        </authorList>
    </citation>
    <scope>NUCLEOTIDE SEQUENCE [LARGE SCALE GENOMIC DNA]</scope>
    <source>
        <strain evidence="4 5">Ll15</strain>
    </source>
</reference>
<dbReference type="PROSITE" id="PS00409">
    <property type="entry name" value="PROKAR_NTER_METHYL"/>
    <property type="match status" value="1"/>
</dbReference>
<dbReference type="InterPro" id="IPR012902">
    <property type="entry name" value="N_methyl_site"/>
</dbReference>
<keyword evidence="3" id="KW-1133">Transmembrane helix</keyword>
<organism evidence="4 5">
    <name type="scientific">Lysinibacillus louembei</name>
    <dbReference type="NCBI Taxonomy" id="1470088"/>
    <lineage>
        <taxon>Bacteria</taxon>
        <taxon>Bacillati</taxon>
        <taxon>Bacillota</taxon>
        <taxon>Bacilli</taxon>
        <taxon>Bacillales</taxon>
        <taxon>Bacillaceae</taxon>
        <taxon>Lysinibacillus</taxon>
    </lineage>
</organism>
<dbReference type="InterPro" id="IPR045584">
    <property type="entry name" value="Pilin-like"/>
</dbReference>
<protein>
    <submittedName>
        <fullName evidence="4">Type II secretion system protein</fullName>
    </submittedName>
</protein>
<name>A0ABZ0RXA1_9BACI</name>
<dbReference type="Proteomes" id="UP001322664">
    <property type="component" value="Chromosome"/>
</dbReference>
<keyword evidence="5" id="KW-1185">Reference proteome</keyword>
<evidence type="ECO:0000256" key="2">
    <source>
        <dbReference type="ARBA" id="ARBA00023287"/>
    </source>
</evidence>
<evidence type="ECO:0000313" key="5">
    <source>
        <dbReference type="Proteomes" id="UP001322664"/>
    </source>
</evidence>
<gene>
    <name evidence="4" type="ORF">R6U77_16450</name>
</gene>
<keyword evidence="3" id="KW-0472">Membrane</keyword>
<dbReference type="PIRSF" id="PIRSF021292">
    <property type="entry name" value="Competence_ComGD"/>
    <property type="match status" value="1"/>
</dbReference>
<dbReference type="SUPFAM" id="SSF54523">
    <property type="entry name" value="Pili subunits"/>
    <property type="match status" value="1"/>
</dbReference>
<keyword evidence="3" id="KW-0812">Transmembrane</keyword>
<comment type="subcellular location">
    <subcellularLocation>
        <location evidence="1">Cell surface</location>
    </subcellularLocation>
</comment>
<dbReference type="EMBL" id="CP137624">
    <property type="protein sequence ID" value="WPK11463.1"/>
    <property type="molecule type" value="Genomic_DNA"/>
</dbReference>
<evidence type="ECO:0000313" key="4">
    <source>
        <dbReference type="EMBL" id="WPK11463.1"/>
    </source>
</evidence>
<proteinExistence type="predicted"/>
<evidence type="ECO:0000256" key="1">
    <source>
        <dbReference type="ARBA" id="ARBA00004241"/>
    </source>
</evidence>
<feature type="transmembrane region" description="Helical" evidence="3">
    <location>
        <begin position="13"/>
        <end position="32"/>
    </location>
</feature>
<accession>A0ABZ0RXA1</accession>
<evidence type="ECO:0000256" key="3">
    <source>
        <dbReference type="SAM" id="Phobius"/>
    </source>
</evidence>
<keyword evidence="2" id="KW-0178">Competence</keyword>
<sequence length="144" mass="16824">MNRNEQGYSLIEMLFVLAVVALLSFFIVTFSFRQMQLDMYEQAIKQFELDLLEMQALAMNNGGTSRCWMIQGETLECIQRYGESLVLRKMPENMRVNIYTTNKRIEFNGYGSVINFGKVEFVMGNRRTMYSINLGRGRMRLLAE</sequence>
<dbReference type="InterPro" id="IPR016785">
    <property type="entry name" value="ComGD"/>
</dbReference>
<dbReference type="NCBIfam" id="TIGR02532">
    <property type="entry name" value="IV_pilin_GFxxxE"/>
    <property type="match status" value="1"/>
</dbReference>
<dbReference type="RefSeq" id="WP_293920099.1">
    <property type="nucleotide sequence ID" value="NZ_CP137624.1"/>
</dbReference>